<dbReference type="InterPro" id="IPR011990">
    <property type="entry name" value="TPR-like_helical_dom_sf"/>
</dbReference>
<keyword evidence="1" id="KW-1133">Transmembrane helix</keyword>
<sequence>MRSDGPTVDHTDIVPTSAERPARSVGAAVLFNLSGLGVGFAYLGRWGAAAGGLAITGGLVAFAFGTDAADRPLLWVVPAGLWLGAAAVAAGLLARRHPRPVGARARAVPVVGAALLVVGLVGGFVGYRVAGSSVYEQGLAAQARADCATAVERFDTVDGPFELTMSADVPAARLGRAQCLAYLVAVEAGRRGDHAAAVRGYQDFRRAHPGTVLVGFAARNLEATYDAWAQQLRAAGDQPGAIRVYRDLLVEFDTPRARADLAATYLEQAEQLRAAAATGDGNSRAGLARAAVDALLVVADEFAATPSAARVPQALADTYAAATGLTAQGQYCAGLPVLDSFASLPATGPTADVVRVAHADRAPAMFECGLADYRGSSYSGAIDRLTAFLGAYPDDPRAAQARSAIIAATVLAESGGAPLPLPAPLTNNVTGPNPVTVFNNTPYEQHVYLVGPTAHEFVLPPCPDCTEQYVGPLIDSLGPADPCGDPTGRPSLTLMLGSGTFTWFSRTTDESTPVRSDVIESGYSYSTCVYVERYL</sequence>
<feature type="transmembrane region" description="Helical" evidence="1">
    <location>
        <begin position="106"/>
        <end position="127"/>
    </location>
</feature>
<dbReference type="Gene3D" id="1.25.40.10">
    <property type="entry name" value="Tetratricopeptide repeat domain"/>
    <property type="match status" value="1"/>
</dbReference>
<keyword evidence="1" id="KW-0812">Transmembrane</keyword>
<feature type="transmembrane region" description="Helical" evidence="1">
    <location>
        <begin position="48"/>
        <end position="66"/>
    </location>
</feature>
<evidence type="ECO:0000313" key="2">
    <source>
        <dbReference type="EMBL" id="MCO1656199.1"/>
    </source>
</evidence>
<feature type="transmembrane region" description="Helical" evidence="1">
    <location>
        <begin position="72"/>
        <end position="94"/>
    </location>
</feature>
<dbReference type="Proteomes" id="UP001165283">
    <property type="component" value="Unassembled WGS sequence"/>
</dbReference>
<name>A0ABT0ZZK7_9PSEU</name>
<evidence type="ECO:0000256" key="1">
    <source>
        <dbReference type="SAM" id="Phobius"/>
    </source>
</evidence>
<proteinExistence type="predicted"/>
<dbReference type="RefSeq" id="WP_252438699.1">
    <property type="nucleotide sequence ID" value="NZ_JAGSOV010000033.1"/>
</dbReference>
<feature type="transmembrane region" description="Helical" evidence="1">
    <location>
        <begin position="25"/>
        <end position="43"/>
    </location>
</feature>
<organism evidence="2 3">
    <name type="scientific">Pseudonocardia humida</name>
    <dbReference type="NCBI Taxonomy" id="2800819"/>
    <lineage>
        <taxon>Bacteria</taxon>
        <taxon>Bacillati</taxon>
        <taxon>Actinomycetota</taxon>
        <taxon>Actinomycetes</taxon>
        <taxon>Pseudonocardiales</taxon>
        <taxon>Pseudonocardiaceae</taxon>
        <taxon>Pseudonocardia</taxon>
    </lineage>
</organism>
<evidence type="ECO:0000313" key="3">
    <source>
        <dbReference type="Proteomes" id="UP001165283"/>
    </source>
</evidence>
<gene>
    <name evidence="2" type="ORF">KDL28_14155</name>
</gene>
<evidence type="ECO:0008006" key="4">
    <source>
        <dbReference type="Google" id="ProtNLM"/>
    </source>
</evidence>
<keyword evidence="1" id="KW-0472">Membrane</keyword>
<keyword evidence="3" id="KW-1185">Reference proteome</keyword>
<comment type="caution">
    <text evidence="2">The sequence shown here is derived from an EMBL/GenBank/DDBJ whole genome shotgun (WGS) entry which is preliminary data.</text>
</comment>
<dbReference type="EMBL" id="JAGSOV010000033">
    <property type="protein sequence ID" value="MCO1656199.1"/>
    <property type="molecule type" value="Genomic_DNA"/>
</dbReference>
<reference evidence="2" key="1">
    <citation type="submission" date="2021-04" db="EMBL/GenBank/DDBJ databases">
        <title>Pseudonocardia sp. nov., isolated from sandy soil of mangrove forest.</title>
        <authorList>
            <person name="Zan Z."/>
            <person name="Huang R."/>
            <person name="Liu W."/>
        </authorList>
    </citation>
    <scope>NUCLEOTIDE SEQUENCE</scope>
    <source>
        <strain evidence="2">S2-4</strain>
    </source>
</reference>
<protein>
    <recommendedName>
        <fullName evidence="4">Tetratricopeptide repeat protein</fullName>
    </recommendedName>
</protein>
<accession>A0ABT0ZZK7</accession>